<dbReference type="SUPFAM" id="SSF158472">
    <property type="entry name" value="HAMP domain-like"/>
    <property type="match status" value="1"/>
</dbReference>
<evidence type="ECO:0000256" key="1">
    <source>
        <dbReference type="SAM" id="Phobius"/>
    </source>
</evidence>
<dbReference type="InterPro" id="IPR043128">
    <property type="entry name" value="Rev_trsase/Diguanyl_cyclase"/>
</dbReference>
<dbReference type="PROSITE" id="PS50883">
    <property type="entry name" value="EAL"/>
    <property type="match status" value="1"/>
</dbReference>
<dbReference type="AlphaFoldDB" id="A0A8J7J9M1"/>
<feature type="domain" description="GGDEF" evidence="4">
    <location>
        <begin position="302"/>
        <end position="435"/>
    </location>
</feature>
<dbReference type="SMART" id="SM00267">
    <property type="entry name" value="GGDEF"/>
    <property type="match status" value="1"/>
</dbReference>
<dbReference type="InterPro" id="IPR029787">
    <property type="entry name" value="Nucleotide_cyclase"/>
</dbReference>
<dbReference type="Gene3D" id="3.30.70.270">
    <property type="match status" value="1"/>
</dbReference>
<dbReference type="GO" id="GO:0016020">
    <property type="term" value="C:membrane"/>
    <property type="evidence" value="ECO:0007669"/>
    <property type="project" value="InterPro"/>
</dbReference>
<dbReference type="Pfam" id="PF00563">
    <property type="entry name" value="EAL"/>
    <property type="match status" value="1"/>
</dbReference>
<dbReference type="InterPro" id="IPR052155">
    <property type="entry name" value="Biofilm_reg_signaling"/>
</dbReference>
<dbReference type="InterPro" id="IPR003660">
    <property type="entry name" value="HAMP_dom"/>
</dbReference>
<dbReference type="Pfam" id="PF00672">
    <property type="entry name" value="HAMP"/>
    <property type="match status" value="1"/>
</dbReference>
<keyword evidence="1" id="KW-0812">Transmembrane</keyword>
<dbReference type="Gene3D" id="6.10.340.10">
    <property type="match status" value="1"/>
</dbReference>
<dbReference type="CDD" id="cd01948">
    <property type="entry name" value="EAL"/>
    <property type="match status" value="1"/>
</dbReference>
<dbReference type="InterPro" id="IPR035919">
    <property type="entry name" value="EAL_sf"/>
</dbReference>
<dbReference type="CDD" id="cd06225">
    <property type="entry name" value="HAMP"/>
    <property type="match status" value="1"/>
</dbReference>
<dbReference type="PROSITE" id="PS50885">
    <property type="entry name" value="HAMP"/>
    <property type="match status" value="1"/>
</dbReference>
<dbReference type="PANTHER" id="PTHR44757:SF2">
    <property type="entry name" value="BIOFILM ARCHITECTURE MAINTENANCE PROTEIN MBAA"/>
    <property type="match status" value="1"/>
</dbReference>
<dbReference type="PANTHER" id="PTHR44757">
    <property type="entry name" value="DIGUANYLATE CYCLASE DGCP"/>
    <property type="match status" value="1"/>
</dbReference>
<dbReference type="InterPro" id="IPR001633">
    <property type="entry name" value="EAL_dom"/>
</dbReference>
<organism evidence="5 6">
    <name type="scientific">Geomesophilobacter sediminis</name>
    <dbReference type="NCBI Taxonomy" id="2798584"/>
    <lineage>
        <taxon>Bacteria</taxon>
        <taxon>Pseudomonadati</taxon>
        <taxon>Thermodesulfobacteriota</taxon>
        <taxon>Desulfuromonadia</taxon>
        <taxon>Geobacterales</taxon>
        <taxon>Geobacteraceae</taxon>
        <taxon>Geomesophilobacter</taxon>
    </lineage>
</organism>
<feature type="domain" description="EAL" evidence="2">
    <location>
        <begin position="444"/>
        <end position="698"/>
    </location>
</feature>
<name>A0A8J7J9M1_9BACT</name>
<comment type="caution">
    <text evidence="5">The sequence shown here is derived from an EMBL/GenBank/DDBJ whole genome shotgun (WGS) entry which is preliminary data.</text>
</comment>
<feature type="transmembrane region" description="Helical" evidence="1">
    <location>
        <begin position="183"/>
        <end position="202"/>
    </location>
</feature>
<dbReference type="NCBIfam" id="TIGR00254">
    <property type="entry name" value="GGDEF"/>
    <property type="match status" value="1"/>
</dbReference>
<dbReference type="RefSeq" id="WP_199382185.1">
    <property type="nucleotide sequence ID" value="NZ_JAEMHM010000001.1"/>
</dbReference>
<evidence type="ECO:0000313" key="6">
    <source>
        <dbReference type="Proteomes" id="UP000636888"/>
    </source>
</evidence>
<dbReference type="Pfam" id="PF00990">
    <property type="entry name" value="GGDEF"/>
    <property type="match status" value="1"/>
</dbReference>
<dbReference type="PROSITE" id="PS50887">
    <property type="entry name" value="GGDEF"/>
    <property type="match status" value="1"/>
</dbReference>
<dbReference type="Pfam" id="PF17152">
    <property type="entry name" value="CHASE8"/>
    <property type="match status" value="1"/>
</dbReference>
<accession>A0A8J7J9M1</accession>
<dbReference type="SUPFAM" id="SSF55073">
    <property type="entry name" value="Nucleotide cyclase"/>
    <property type="match status" value="1"/>
</dbReference>
<protein>
    <submittedName>
        <fullName evidence="5">EAL domain-containing protein</fullName>
    </submittedName>
</protein>
<sequence length="703" mass="78715">MKILNTRAVTNLPLKQKLTLMILAGCTVTLILASLFFVIREARLLYYAQQEDLVSFADMIVKNTASAVLFDYPQEAQDTIRPLTVKSSILAAYVVSRDGRIFARHLAKGRDTTQLPLEQIPLGAPPATVLCKVEQLKLNAARSSLTEGYSTLTRPIKVDAEEIGTVIIHGSTDHFFSSLRSTLVTSILFMAGAFATAFFLSAQMQKTISSPLLNLVGTMQEVAETRNYALRAEAPSQDEIGMLYHGFNHMLCEIEERNQILRQRQAHLEQLAHYDPLTRLPNRTLFYDRLTQALRHAERQKSELAVLFIDLDRFKDINDTRGHRTGDLLLLGVAQRLGRVVRECDTVARLGGDEFTLFVQNIGTADHVALVGAKILDLFALPFLMGDEEVYITASVGATLFPYDGQSVDELLMNADIAMYHAKDSGKNAFRLFNKKMTQNASDRVSLQTDLRLALDRGELFLHYQPKVDLDSGRVTAVEALLRWNHPKLGLVAPDRFIPLAEESGIITGVTDWVLRSATRQARHWQEVDHQPIRVAVNLSPVHFKRQDVERTVVSALEETGLDPHLLEIEITESSLMQNNEYTREALAQLRRAGITVSIDDFGTGYSSLSYLHRYPIDILKIDRTFVWNMTKSEEDRAIVAAIIAMAESLKLQVVAEGVETLEQLELLRQEGCHAVQGYLISRPVVAEEVEKFFTGKVELAAG</sequence>
<dbReference type="SMART" id="SM00304">
    <property type="entry name" value="HAMP"/>
    <property type="match status" value="1"/>
</dbReference>
<dbReference type="Gene3D" id="3.20.20.450">
    <property type="entry name" value="EAL domain"/>
    <property type="match status" value="1"/>
</dbReference>
<dbReference type="EMBL" id="JAEMHM010000001">
    <property type="protein sequence ID" value="MBJ6723351.1"/>
    <property type="molecule type" value="Genomic_DNA"/>
</dbReference>
<dbReference type="Proteomes" id="UP000636888">
    <property type="component" value="Unassembled WGS sequence"/>
</dbReference>
<dbReference type="SUPFAM" id="SSF141868">
    <property type="entry name" value="EAL domain-like"/>
    <property type="match status" value="1"/>
</dbReference>
<gene>
    <name evidence="5" type="ORF">JFN93_01405</name>
</gene>
<feature type="domain" description="HAMP" evidence="3">
    <location>
        <begin position="206"/>
        <end position="259"/>
    </location>
</feature>
<reference evidence="5" key="1">
    <citation type="submission" date="2020-12" db="EMBL/GenBank/DDBJ databases">
        <title>Geomonas sp. Red875, isolated from river sediment.</title>
        <authorList>
            <person name="Xu Z."/>
            <person name="Zhang Z."/>
            <person name="Masuda Y."/>
            <person name="Itoh H."/>
            <person name="Senoo K."/>
        </authorList>
    </citation>
    <scope>NUCLEOTIDE SEQUENCE</scope>
    <source>
        <strain evidence="5">Red875</strain>
    </source>
</reference>
<feature type="transmembrane region" description="Helical" evidence="1">
    <location>
        <begin position="20"/>
        <end position="39"/>
    </location>
</feature>
<keyword evidence="1" id="KW-1133">Transmembrane helix</keyword>
<dbReference type="InterPro" id="IPR000160">
    <property type="entry name" value="GGDEF_dom"/>
</dbReference>
<dbReference type="FunFam" id="3.20.20.450:FF:000001">
    <property type="entry name" value="Cyclic di-GMP phosphodiesterase yahA"/>
    <property type="match status" value="1"/>
</dbReference>
<dbReference type="InterPro" id="IPR033417">
    <property type="entry name" value="CHASE8"/>
</dbReference>
<dbReference type="GO" id="GO:0007165">
    <property type="term" value="P:signal transduction"/>
    <property type="evidence" value="ECO:0007669"/>
    <property type="project" value="InterPro"/>
</dbReference>
<evidence type="ECO:0000313" key="5">
    <source>
        <dbReference type="EMBL" id="MBJ6723351.1"/>
    </source>
</evidence>
<dbReference type="SMART" id="SM00052">
    <property type="entry name" value="EAL"/>
    <property type="match status" value="1"/>
</dbReference>
<evidence type="ECO:0000259" key="4">
    <source>
        <dbReference type="PROSITE" id="PS50887"/>
    </source>
</evidence>
<keyword evidence="6" id="KW-1185">Reference proteome</keyword>
<evidence type="ECO:0000259" key="2">
    <source>
        <dbReference type="PROSITE" id="PS50883"/>
    </source>
</evidence>
<evidence type="ECO:0000259" key="3">
    <source>
        <dbReference type="PROSITE" id="PS50885"/>
    </source>
</evidence>
<proteinExistence type="predicted"/>
<keyword evidence="1" id="KW-0472">Membrane</keyword>
<dbReference type="CDD" id="cd01949">
    <property type="entry name" value="GGDEF"/>
    <property type="match status" value="1"/>
</dbReference>